<dbReference type="RefSeq" id="WP_089684664.1">
    <property type="nucleotide sequence ID" value="NZ_FNFO01000007.1"/>
</dbReference>
<gene>
    <name evidence="2" type="ORF">SAMN05421823_107252</name>
</gene>
<dbReference type="SUPFAM" id="SSF51206">
    <property type="entry name" value="cAMP-binding domain-like"/>
    <property type="match status" value="1"/>
</dbReference>
<protein>
    <submittedName>
        <fullName evidence="2">cAMP-binding domain of CRP or a regulatory subunit of cAMP-dependent protein kinases</fullName>
    </submittedName>
</protein>
<evidence type="ECO:0000313" key="3">
    <source>
        <dbReference type="Proteomes" id="UP000198510"/>
    </source>
</evidence>
<dbReference type="STRING" id="1075417.SAMN05421823_107252"/>
<organism evidence="2 3">
    <name type="scientific">Catalinimonas alkaloidigena</name>
    <dbReference type="NCBI Taxonomy" id="1075417"/>
    <lineage>
        <taxon>Bacteria</taxon>
        <taxon>Pseudomonadati</taxon>
        <taxon>Bacteroidota</taxon>
        <taxon>Cytophagia</taxon>
        <taxon>Cytophagales</taxon>
        <taxon>Catalimonadaceae</taxon>
        <taxon>Catalinimonas</taxon>
    </lineage>
</organism>
<dbReference type="OrthoDB" id="667553at2"/>
<keyword evidence="3" id="KW-1185">Reference proteome</keyword>
<dbReference type="InterPro" id="IPR018490">
    <property type="entry name" value="cNMP-bd_dom_sf"/>
</dbReference>
<dbReference type="Proteomes" id="UP000198510">
    <property type="component" value="Unassembled WGS sequence"/>
</dbReference>
<dbReference type="GO" id="GO:0016301">
    <property type="term" value="F:kinase activity"/>
    <property type="evidence" value="ECO:0007669"/>
    <property type="project" value="UniProtKB-KW"/>
</dbReference>
<accession>A0A1G9M360</accession>
<dbReference type="AlphaFoldDB" id="A0A1G9M360"/>
<feature type="domain" description="Cyclic nucleotide-binding" evidence="1">
    <location>
        <begin position="19"/>
        <end position="97"/>
    </location>
</feature>
<sequence>MTHHAETVLFDYLSRYLILSEQEKQALLDLDIVHHFKKGTVLLREGQRSDAGYFVIKGWIRTYYVVDGEEKTTAFYTEAQTLAPQCVVDQQPSAYYVACGEDSLLLVSTPDMERPIFEKFPRFETLCRVMSEELLAHHQASFDVFKLSSPEQRYQHLLQTRPDLCQRVPQYQMASYLGITPQSLSRIRGRLVKQHR</sequence>
<evidence type="ECO:0000259" key="1">
    <source>
        <dbReference type="PROSITE" id="PS50042"/>
    </source>
</evidence>
<keyword evidence="2" id="KW-0808">Transferase</keyword>
<evidence type="ECO:0000313" key="2">
    <source>
        <dbReference type="EMBL" id="SDL68720.1"/>
    </source>
</evidence>
<dbReference type="Pfam" id="PF00027">
    <property type="entry name" value="cNMP_binding"/>
    <property type="match status" value="1"/>
</dbReference>
<dbReference type="EMBL" id="FNFO01000007">
    <property type="protein sequence ID" value="SDL68720.1"/>
    <property type="molecule type" value="Genomic_DNA"/>
</dbReference>
<dbReference type="InterPro" id="IPR014710">
    <property type="entry name" value="RmlC-like_jellyroll"/>
</dbReference>
<proteinExistence type="predicted"/>
<reference evidence="2 3" key="1">
    <citation type="submission" date="2016-10" db="EMBL/GenBank/DDBJ databases">
        <authorList>
            <person name="de Groot N.N."/>
        </authorList>
    </citation>
    <scope>NUCLEOTIDE SEQUENCE [LARGE SCALE GENOMIC DNA]</scope>
    <source>
        <strain evidence="2 3">DSM 25186</strain>
    </source>
</reference>
<dbReference type="CDD" id="cd00038">
    <property type="entry name" value="CAP_ED"/>
    <property type="match status" value="1"/>
</dbReference>
<keyword evidence="2" id="KW-0418">Kinase</keyword>
<dbReference type="Gene3D" id="2.60.120.10">
    <property type="entry name" value="Jelly Rolls"/>
    <property type="match status" value="1"/>
</dbReference>
<name>A0A1G9M360_9BACT</name>
<dbReference type="PROSITE" id="PS50042">
    <property type="entry name" value="CNMP_BINDING_3"/>
    <property type="match status" value="1"/>
</dbReference>
<dbReference type="InterPro" id="IPR000595">
    <property type="entry name" value="cNMP-bd_dom"/>
</dbReference>